<dbReference type="GO" id="GO:0030245">
    <property type="term" value="P:cellulose catabolic process"/>
    <property type="evidence" value="ECO:0007669"/>
    <property type="project" value="UniProtKB-KW"/>
</dbReference>
<evidence type="ECO:0000256" key="11">
    <source>
        <dbReference type="ARBA" id="ARBA00023277"/>
    </source>
</evidence>
<dbReference type="RefSeq" id="XP_049125896.1">
    <property type="nucleotide sequence ID" value="XM_049269939.1"/>
</dbReference>
<name>A0AA37L842_9PEZI</name>
<comment type="similarity">
    <text evidence="13">Belongs to the polysaccharide monooxygenase AA9 family.</text>
</comment>
<reference evidence="18 19" key="1">
    <citation type="submission" date="2022-03" db="EMBL/GenBank/DDBJ databases">
        <title>Genome data of Colletotrichum spp.</title>
        <authorList>
            <person name="Utami Y.D."/>
            <person name="Hiruma K."/>
        </authorList>
    </citation>
    <scope>NUCLEOTIDE SEQUENCE [LARGE SCALE GENOMIC DNA]</scope>
    <source>
        <strain evidence="18 19">MAFF 239500</strain>
    </source>
</reference>
<comment type="subcellular location">
    <subcellularLocation>
        <location evidence="2">Secreted</location>
    </subcellularLocation>
</comment>
<keyword evidence="11" id="KW-0119">Carbohydrate metabolism</keyword>
<comment type="catalytic activity">
    <reaction evidence="14">
        <text>[(1-&gt;4)-beta-D-glucosyl]n+m + reduced acceptor + O2 = 4-dehydro-beta-D-glucosyl-[(1-&gt;4)-beta-D-glucosyl]n-1 + [(1-&gt;4)-beta-D-glucosyl]m + acceptor + H2O.</text>
        <dbReference type="EC" id="1.14.99.56"/>
    </reaction>
</comment>
<keyword evidence="12" id="KW-0624">Polysaccharide degradation</keyword>
<evidence type="ECO:0000256" key="4">
    <source>
        <dbReference type="ARBA" id="ARBA00022723"/>
    </source>
</evidence>
<dbReference type="GO" id="GO:0046872">
    <property type="term" value="F:metal ion binding"/>
    <property type="evidence" value="ECO:0007669"/>
    <property type="project" value="UniProtKB-KW"/>
</dbReference>
<evidence type="ECO:0000313" key="18">
    <source>
        <dbReference type="EMBL" id="GKT43546.1"/>
    </source>
</evidence>
<dbReference type="Gene3D" id="2.70.50.70">
    <property type="match status" value="1"/>
</dbReference>
<keyword evidence="9" id="KW-0503">Monooxygenase</keyword>
<keyword evidence="5 16" id="KW-0732">Signal</keyword>
<dbReference type="InterPro" id="IPR005103">
    <property type="entry name" value="AA9_LPMO"/>
</dbReference>
<keyword evidence="7" id="KW-0560">Oxidoreductase</keyword>
<evidence type="ECO:0000256" key="3">
    <source>
        <dbReference type="ARBA" id="ARBA00022525"/>
    </source>
</evidence>
<accession>A0AA37L842</accession>
<dbReference type="CDD" id="cd21175">
    <property type="entry name" value="LPMO_AA9"/>
    <property type="match status" value="1"/>
</dbReference>
<dbReference type="Pfam" id="PF00734">
    <property type="entry name" value="CBM_1"/>
    <property type="match status" value="1"/>
</dbReference>
<dbReference type="GO" id="GO:0030248">
    <property type="term" value="F:cellulose binding"/>
    <property type="evidence" value="ECO:0007669"/>
    <property type="project" value="InterPro"/>
</dbReference>
<comment type="caution">
    <text evidence="18">The sequence shown here is derived from an EMBL/GenBank/DDBJ whole genome shotgun (WGS) entry which is preliminary data.</text>
</comment>
<evidence type="ECO:0000256" key="15">
    <source>
        <dbReference type="ARBA" id="ARBA00047174"/>
    </source>
</evidence>
<evidence type="ECO:0000256" key="8">
    <source>
        <dbReference type="ARBA" id="ARBA00023008"/>
    </source>
</evidence>
<evidence type="ECO:0000256" key="9">
    <source>
        <dbReference type="ARBA" id="ARBA00023033"/>
    </source>
</evidence>
<evidence type="ECO:0000256" key="2">
    <source>
        <dbReference type="ARBA" id="ARBA00004613"/>
    </source>
</evidence>
<dbReference type="PROSITE" id="PS51164">
    <property type="entry name" value="CBM1_2"/>
    <property type="match status" value="1"/>
</dbReference>
<sequence length="328" mass="34472">MKVSVFVLGAVAQVASAHYFFDATVVNGVASSSFKYIRDFTRPTKYNPIKFSSNPAADIRDNSHVDGPDIRCNQGAFSAAGRTEVLTVSAGSEVKVQLGVGAKMQHPAREQDLMLATDIGPSLVYLSRAPGDNVKAYDGSGDWFKIYQDGVCNTAADFTKNAWCSYDKNFIAATIPKNTPSGEYLFRAEHIGIHRSHVNQPEHYVSCVQIKVVNGGTGTPGPMVKFPGAYKDTDAYAKFSIYGGQKAFPFPGPAVWSGAAGSSSSSAAAAEVPAAAAPATTPATTPAAAAGSKCSSFYGQCGGKGFTGSTCCSRGSCKVVNEWYSQCV</sequence>
<organism evidence="18 19">
    <name type="scientific">Colletotrichum spaethianum</name>
    <dbReference type="NCBI Taxonomy" id="700344"/>
    <lineage>
        <taxon>Eukaryota</taxon>
        <taxon>Fungi</taxon>
        <taxon>Dikarya</taxon>
        <taxon>Ascomycota</taxon>
        <taxon>Pezizomycotina</taxon>
        <taxon>Sordariomycetes</taxon>
        <taxon>Hypocreomycetidae</taxon>
        <taxon>Glomerellales</taxon>
        <taxon>Glomerellaceae</taxon>
        <taxon>Colletotrichum</taxon>
        <taxon>Colletotrichum spaethianum species complex</taxon>
    </lineage>
</organism>
<keyword evidence="6" id="KW-0136">Cellulose degradation</keyword>
<evidence type="ECO:0000259" key="17">
    <source>
        <dbReference type="PROSITE" id="PS51164"/>
    </source>
</evidence>
<evidence type="ECO:0000256" key="7">
    <source>
        <dbReference type="ARBA" id="ARBA00023002"/>
    </source>
</evidence>
<dbReference type="GO" id="GO:0004497">
    <property type="term" value="F:monooxygenase activity"/>
    <property type="evidence" value="ECO:0007669"/>
    <property type="project" value="UniProtKB-KW"/>
</dbReference>
<dbReference type="GeneID" id="73324529"/>
<evidence type="ECO:0000256" key="16">
    <source>
        <dbReference type="SAM" id="SignalP"/>
    </source>
</evidence>
<dbReference type="InterPro" id="IPR049892">
    <property type="entry name" value="AA9"/>
</dbReference>
<protein>
    <recommendedName>
        <fullName evidence="15">lytic cellulose monooxygenase (C4-dehydrogenating)</fullName>
        <ecNumber evidence="15">1.14.99.56</ecNumber>
    </recommendedName>
</protein>
<dbReference type="PANTHER" id="PTHR33353">
    <property type="entry name" value="PUTATIVE (AFU_ORTHOLOGUE AFUA_1G12560)-RELATED"/>
    <property type="match status" value="1"/>
</dbReference>
<keyword evidence="19" id="KW-1185">Reference proteome</keyword>
<evidence type="ECO:0000256" key="10">
    <source>
        <dbReference type="ARBA" id="ARBA00023157"/>
    </source>
</evidence>
<dbReference type="PROSITE" id="PS00562">
    <property type="entry name" value="CBM1_1"/>
    <property type="match status" value="1"/>
</dbReference>
<dbReference type="InterPro" id="IPR035971">
    <property type="entry name" value="CBD_sf"/>
</dbReference>
<evidence type="ECO:0000256" key="14">
    <source>
        <dbReference type="ARBA" id="ARBA00045077"/>
    </source>
</evidence>
<dbReference type="Proteomes" id="UP001055115">
    <property type="component" value="Unassembled WGS sequence"/>
</dbReference>
<keyword evidence="3" id="KW-0964">Secreted</keyword>
<feature type="signal peptide" evidence="16">
    <location>
        <begin position="1"/>
        <end position="17"/>
    </location>
</feature>
<dbReference type="GO" id="GO:0005576">
    <property type="term" value="C:extracellular region"/>
    <property type="evidence" value="ECO:0007669"/>
    <property type="project" value="UniProtKB-SubCell"/>
</dbReference>
<dbReference type="AlphaFoldDB" id="A0AA37L842"/>
<evidence type="ECO:0000256" key="12">
    <source>
        <dbReference type="ARBA" id="ARBA00023326"/>
    </source>
</evidence>
<gene>
    <name evidence="18" type="ORF">ColSpa_03727</name>
</gene>
<keyword evidence="8" id="KW-0186">Copper</keyword>
<keyword evidence="4" id="KW-0479">Metal-binding</keyword>
<dbReference type="InterPro" id="IPR000254">
    <property type="entry name" value="CBD"/>
</dbReference>
<feature type="chain" id="PRO_5041315326" description="lytic cellulose monooxygenase (C4-dehydrogenating)" evidence="16">
    <location>
        <begin position="18"/>
        <end position="328"/>
    </location>
</feature>
<dbReference type="SUPFAM" id="SSF57180">
    <property type="entry name" value="Cellulose-binding domain"/>
    <property type="match status" value="1"/>
</dbReference>
<dbReference type="Pfam" id="PF03443">
    <property type="entry name" value="AA9"/>
    <property type="match status" value="1"/>
</dbReference>
<feature type="domain" description="CBM1" evidence="17">
    <location>
        <begin position="293"/>
        <end position="328"/>
    </location>
</feature>
<keyword evidence="10" id="KW-1015">Disulfide bond</keyword>
<dbReference type="PANTHER" id="PTHR33353:SF2">
    <property type="entry name" value="ENDO-BETA-1,4-GLUCANASE D"/>
    <property type="match status" value="1"/>
</dbReference>
<evidence type="ECO:0000256" key="6">
    <source>
        <dbReference type="ARBA" id="ARBA00023001"/>
    </source>
</evidence>
<evidence type="ECO:0000313" key="19">
    <source>
        <dbReference type="Proteomes" id="UP001055115"/>
    </source>
</evidence>
<comment type="cofactor">
    <cofactor evidence="1">
        <name>Cu(2+)</name>
        <dbReference type="ChEBI" id="CHEBI:29036"/>
    </cofactor>
</comment>
<proteinExistence type="inferred from homology"/>
<dbReference type="EMBL" id="BQXU01000007">
    <property type="protein sequence ID" value="GKT43546.1"/>
    <property type="molecule type" value="Genomic_DNA"/>
</dbReference>
<evidence type="ECO:0000256" key="5">
    <source>
        <dbReference type="ARBA" id="ARBA00022729"/>
    </source>
</evidence>
<dbReference type="SMART" id="SM00236">
    <property type="entry name" value="fCBD"/>
    <property type="match status" value="1"/>
</dbReference>
<dbReference type="EC" id="1.14.99.56" evidence="15"/>
<evidence type="ECO:0000256" key="13">
    <source>
        <dbReference type="ARBA" id="ARBA00044502"/>
    </source>
</evidence>
<evidence type="ECO:0000256" key="1">
    <source>
        <dbReference type="ARBA" id="ARBA00001973"/>
    </source>
</evidence>